<keyword evidence="7" id="KW-0630">Potassium</keyword>
<dbReference type="InterPro" id="IPR022636">
    <property type="entry name" value="S-AdoMet_synthetase_sfam"/>
</dbReference>
<evidence type="ECO:0000256" key="4">
    <source>
        <dbReference type="ARBA" id="ARBA00022741"/>
    </source>
</evidence>
<dbReference type="Gene3D" id="3.30.300.10">
    <property type="match status" value="1"/>
</dbReference>
<dbReference type="GO" id="GO:0004478">
    <property type="term" value="F:methionine adenosyltransferase activity"/>
    <property type="evidence" value="ECO:0007669"/>
    <property type="project" value="InterPro"/>
</dbReference>
<dbReference type="AlphaFoldDB" id="A0A914NWF1"/>
<evidence type="ECO:0000256" key="3">
    <source>
        <dbReference type="ARBA" id="ARBA00022723"/>
    </source>
</evidence>
<dbReference type="GO" id="GO:0046872">
    <property type="term" value="F:metal ion binding"/>
    <property type="evidence" value="ECO:0007669"/>
    <property type="project" value="UniProtKB-KW"/>
</dbReference>
<evidence type="ECO:0000256" key="6">
    <source>
        <dbReference type="ARBA" id="ARBA00022842"/>
    </source>
</evidence>
<keyword evidence="5" id="KW-0067">ATP-binding</keyword>
<protein>
    <submittedName>
        <fullName evidence="10">S-adenosylmethionine synthetase C-terminal domain-containing protein</fullName>
    </submittedName>
</protein>
<keyword evidence="2" id="KW-0808">Transferase</keyword>
<keyword evidence="9" id="KW-1185">Reference proteome</keyword>
<dbReference type="InterPro" id="IPR022630">
    <property type="entry name" value="S-AdoMet_synt_C"/>
</dbReference>
<keyword evidence="6" id="KW-0460">Magnesium</keyword>
<dbReference type="WBParaSite" id="Minc3s11769g45139">
    <property type="protein sequence ID" value="Minc3s11769g45139"/>
    <property type="gene ID" value="Minc3s11769g45139"/>
</dbReference>
<keyword evidence="4" id="KW-0547">Nucleotide-binding</keyword>
<evidence type="ECO:0000313" key="10">
    <source>
        <dbReference type="WBParaSite" id="Minc3s11769g45139"/>
    </source>
</evidence>
<dbReference type="InterPro" id="IPR002133">
    <property type="entry name" value="S-AdoMet_synthetase"/>
</dbReference>
<proteinExistence type="predicted"/>
<accession>A0A914NWF1</accession>
<evidence type="ECO:0000256" key="7">
    <source>
        <dbReference type="ARBA" id="ARBA00022958"/>
    </source>
</evidence>
<dbReference type="Proteomes" id="UP000887563">
    <property type="component" value="Unplaced"/>
</dbReference>
<keyword evidence="1" id="KW-0554">One-carbon metabolism</keyword>
<organism evidence="9 10">
    <name type="scientific">Meloidogyne incognita</name>
    <name type="common">Southern root-knot nematode worm</name>
    <name type="synonym">Oxyuris incognita</name>
    <dbReference type="NCBI Taxonomy" id="6306"/>
    <lineage>
        <taxon>Eukaryota</taxon>
        <taxon>Metazoa</taxon>
        <taxon>Ecdysozoa</taxon>
        <taxon>Nematoda</taxon>
        <taxon>Chromadorea</taxon>
        <taxon>Rhabditida</taxon>
        <taxon>Tylenchina</taxon>
        <taxon>Tylenchomorpha</taxon>
        <taxon>Tylenchoidea</taxon>
        <taxon>Meloidogynidae</taxon>
        <taxon>Meloidogyninae</taxon>
        <taxon>Meloidogyne</taxon>
        <taxon>Meloidogyne incognita group</taxon>
    </lineage>
</organism>
<reference evidence="10" key="1">
    <citation type="submission" date="2022-11" db="UniProtKB">
        <authorList>
            <consortium name="WormBaseParasite"/>
        </authorList>
    </citation>
    <scope>IDENTIFICATION</scope>
</reference>
<sequence length="102" mass="11427">FKKIILFSFRSILMEGGELTVEVPFPAKIQQKLIVLLLTLLVGFLKGLCRRCLVQISYAIGIAEPLSIMVTHFGTSPISESDLLRVVKQNFDLRPGAIIRQK</sequence>
<dbReference type="Pfam" id="PF02773">
    <property type="entry name" value="S-AdoMet_synt_C"/>
    <property type="match status" value="1"/>
</dbReference>
<name>A0A914NWF1_MELIC</name>
<dbReference type="SUPFAM" id="SSF55973">
    <property type="entry name" value="S-adenosylmethionine synthetase"/>
    <property type="match status" value="1"/>
</dbReference>
<evidence type="ECO:0000256" key="2">
    <source>
        <dbReference type="ARBA" id="ARBA00022679"/>
    </source>
</evidence>
<evidence type="ECO:0000313" key="9">
    <source>
        <dbReference type="Proteomes" id="UP000887563"/>
    </source>
</evidence>
<keyword evidence="3" id="KW-0479">Metal-binding</keyword>
<dbReference type="GO" id="GO:0006556">
    <property type="term" value="P:S-adenosylmethionine biosynthetic process"/>
    <property type="evidence" value="ECO:0007669"/>
    <property type="project" value="InterPro"/>
</dbReference>
<evidence type="ECO:0000256" key="1">
    <source>
        <dbReference type="ARBA" id="ARBA00022563"/>
    </source>
</evidence>
<evidence type="ECO:0000259" key="8">
    <source>
        <dbReference type="Pfam" id="PF02773"/>
    </source>
</evidence>
<dbReference type="GO" id="GO:0005524">
    <property type="term" value="F:ATP binding"/>
    <property type="evidence" value="ECO:0007669"/>
    <property type="project" value="UniProtKB-KW"/>
</dbReference>
<evidence type="ECO:0000256" key="5">
    <source>
        <dbReference type="ARBA" id="ARBA00022840"/>
    </source>
</evidence>
<feature type="domain" description="S-adenosylmethionine synthetase C-terminal" evidence="8">
    <location>
        <begin position="46"/>
        <end position="101"/>
    </location>
</feature>
<dbReference type="GO" id="GO:0006730">
    <property type="term" value="P:one-carbon metabolic process"/>
    <property type="evidence" value="ECO:0007669"/>
    <property type="project" value="UniProtKB-KW"/>
</dbReference>
<dbReference type="PANTHER" id="PTHR11964">
    <property type="entry name" value="S-ADENOSYLMETHIONINE SYNTHETASE"/>
    <property type="match status" value="1"/>
</dbReference>